<evidence type="ECO:0000313" key="2">
    <source>
        <dbReference type="EMBL" id="OXG24236.1"/>
    </source>
</evidence>
<protein>
    <submittedName>
        <fullName evidence="2">Uncharacterized protein</fullName>
    </submittedName>
</protein>
<feature type="region of interest" description="Disordered" evidence="1">
    <location>
        <begin position="133"/>
        <end position="157"/>
    </location>
</feature>
<evidence type="ECO:0000313" key="3">
    <source>
        <dbReference type="Proteomes" id="UP000199727"/>
    </source>
</evidence>
<dbReference type="EMBL" id="AMKT01000034">
    <property type="protein sequence ID" value="OXG24236.1"/>
    <property type="molecule type" value="Genomic_DNA"/>
</dbReference>
<organism evidence="2 3">
    <name type="scientific">Cryptococcus neoformans Tu259-1</name>
    <dbReference type="NCBI Taxonomy" id="1230072"/>
    <lineage>
        <taxon>Eukaryota</taxon>
        <taxon>Fungi</taxon>
        <taxon>Dikarya</taxon>
        <taxon>Basidiomycota</taxon>
        <taxon>Agaricomycotina</taxon>
        <taxon>Tremellomycetes</taxon>
        <taxon>Tremellales</taxon>
        <taxon>Cryptococcaceae</taxon>
        <taxon>Cryptococcus</taxon>
        <taxon>Cryptococcus neoformans species complex</taxon>
    </lineage>
</organism>
<comment type="caution">
    <text evidence="2">The sequence shown here is derived from an EMBL/GenBank/DDBJ whole genome shotgun (WGS) entry which is preliminary data.</text>
</comment>
<reference evidence="2 3" key="1">
    <citation type="submission" date="2017-06" db="EMBL/GenBank/DDBJ databases">
        <title>Global population genomics of the pathogenic fungus Cryptococcus neoformans var. grubii.</title>
        <authorList>
            <person name="Cuomo C."/>
            <person name="Litvintseva A."/>
            <person name="Chen Y."/>
            <person name="Young S."/>
            <person name="Zeng Q."/>
            <person name="Chapman S."/>
            <person name="Gujja S."/>
            <person name="Saif S."/>
            <person name="Birren B."/>
        </authorList>
    </citation>
    <scope>NUCLEOTIDE SEQUENCE [LARGE SCALE GENOMIC DNA]</scope>
    <source>
        <strain evidence="2 3">Tu259-1</strain>
    </source>
</reference>
<dbReference type="AlphaFoldDB" id="A0A854QHR4"/>
<name>A0A854QHR4_CRYNE</name>
<evidence type="ECO:0000256" key="1">
    <source>
        <dbReference type="SAM" id="MobiDB-lite"/>
    </source>
</evidence>
<proteinExistence type="predicted"/>
<dbReference type="Proteomes" id="UP000199727">
    <property type="component" value="Unassembled WGS sequence"/>
</dbReference>
<sequence length="181" mass="19944">MEWIRSDLPDLPLFTCLIQLSGTDEGHISDDTIWKALYTNAEEFKKLAKYGTTCPVLSLSKSSMDGPRALRVPRGSGEGLKTRCRAIPQMRISVEQLHVESTDCVETNSQDEKTVEDMRWLAELNAKQNPSAMLTNLGVSPSNPVTGSTRGRSPKCTTLTSVPVSTPFAPAYSYDFTIREG</sequence>
<accession>A0A854QHR4</accession>
<gene>
    <name evidence="2" type="ORF">C361_02785</name>
</gene>